<organism evidence="1 2">
    <name type="scientific">Lynx canadensis</name>
    <name type="common">Canada lynx</name>
    <name type="synonym">Felis canadensis</name>
    <dbReference type="NCBI Taxonomy" id="61383"/>
    <lineage>
        <taxon>Eukaryota</taxon>
        <taxon>Metazoa</taxon>
        <taxon>Chordata</taxon>
        <taxon>Craniata</taxon>
        <taxon>Vertebrata</taxon>
        <taxon>Euteleostomi</taxon>
        <taxon>Mammalia</taxon>
        <taxon>Eutheria</taxon>
        <taxon>Laurasiatheria</taxon>
        <taxon>Carnivora</taxon>
        <taxon>Feliformia</taxon>
        <taxon>Felidae</taxon>
        <taxon>Felinae</taxon>
        <taxon>Lynx</taxon>
    </lineage>
</organism>
<protein>
    <submittedName>
        <fullName evidence="1">Uncharacterized protein</fullName>
    </submittedName>
</protein>
<keyword evidence="2" id="KW-1185">Reference proteome</keyword>
<dbReference type="AlphaFoldDB" id="A0A667HWK5"/>
<sequence length="88" mass="9793">ILYILFYFTTARDFHSSVMDQPSRKTRTTRKTANHQLSPPAAYFGGFRALRADGSWVKRRSHGCILSTRGPSRKPGALPPLSAVFIVG</sequence>
<evidence type="ECO:0000313" key="2">
    <source>
        <dbReference type="Proteomes" id="UP000472241"/>
    </source>
</evidence>
<accession>A0A667HWK5</accession>
<proteinExistence type="predicted"/>
<dbReference type="Proteomes" id="UP000472241">
    <property type="component" value="Unplaced"/>
</dbReference>
<reference evidence="1" key="2">
    <citation type="submission" date="2025-09" db="UniProtKB">
        <authorList>
            <consortium name="Ensembl"/>
        </authorList>
    </citation>
    <scope>IDENTIFICATION</scope>
</reference>
<reference evidence="1" key="1">
    <citation type="submission" date="2025-08" db="UniProtKB">
        <authorList>
            <consortium name="Ensembl"/>
        </authorList>
    </citation>
    <scope>IDENTIFICATION</scope>
</reference>
<evidence type="ECO:0000313" key="1">
    <source>
        <dbReference type="Ensembl" id="ENSLCNP00005024630.1"/>
    </source>
</evidence>
<name>A0A667HWK5_LYNCA</name>
<dbReference type="Ensembl" id="ENSLCNT00005027516.1">
    <property type="protein sequence ID" value="ENSLCNP00005024630.1"/>
    <property type="gene ID" value="ENSLCNG00005016011.1"/>
</dbReference>